<keyword evidence="1" id="KW-0808">Transferase</keyword>
<gene>
    <name evidence="4" type="ORF">GCM10023200_53370</name>
</gene>
<feature type="domain" description="N-acetyltransferase" evidence="3">
    <location>
        <begin position="1"/>
        <end position="157"/>
    </location>
</feature>
<dbReference type="SUPFAM" id="SSF55729">
    <property type="entry name" value="Acyl-CoA N-acyltransferases (Nat)"/>
    <property type="match status" value="1"/>
</dbReference>
<dbReference type="InterPro" id="IPR000182">
    <property type="entry name" value="GNAT_dom"/>
</dbReference>
<evidence type="ECO:0000256" key="1">
    <source>
        <dbReference type="ARBA" id="ARBA00022679"/>
    </source>
</evidence>
<evidence type="ECO:0000313" key="4">
    <source>
        <dbReference type="EMBL" id="GAA4808934.1"/>
    </source>
</evidence>
<dbReference type="Proteomes" id="UP001500928">
    <property type="component" value="Unassembled WGS sequence"/>
</dbReference>
<dbReference type="CDD" id="cd04301">
    <property type="entry name" value="NAT_SF"/>
    <property type="match status" value="1"/>
</dbReference>
<name>A0ABP9CHE9_9PSEU</name>
<evidence type="ECO:0000313" key="5">
    <source>
        <dbReference type="Proteomes" id="UP001500928"/>
    </source>
</evidence>
<dbReference type="InterPro" id="IPR016181">
    <property type="entry name" value="Acyl_CoA_acyltransferase"/>
</dbReference>
<evidence type="ECO:0000256" key="2">
    <source>
        <dbReference type="ARBA" id="ARBA00023315"/>
    </source>
</evidence>
<comment type="caution">
    <text evidence="4">The sequence shown here is derived from an EMBL/GenBank/DDBJ whole genome shotgun (WGS) entry which is preliminary data.</text>
</comment>
<proteinExistence type="predicted"/>
<evidence type="ECO:0000259" key="3">
    <source>
        <dbReference type="PROSITE" id="PS51186"/>
    </source>
</evidence>
<dbReference type="Gene3D" id="3.40.630.30">
    <property type="match status" value="1"/>
</dbReference>
<protein>
    <submittedName>
        <fullName evidence="4">N-acetyltransferase</fullName>
    </submittedName>
</protein>
<dbReference type="EMBL" id="BAABHO010000063">
    <property type="protein sequence ID" value="GAA4808934.1"/>
    <property type="molecule type" value="Genomic_DNA"/>
</dbReference>
<dbReference type="Pfam" id="PF13508">
    <property type="entry name" value="Acetyltransf_7"/>
    <property type="match status" value="1"/>
</dbReference>
<organism evidence="4 5">
    <name type="scientific">Actinomycetospora chlora</name>
    <dbReference type="NCBI Taxonomy" id="663608"/>
    <lineage>
        <taxon>Bacteria</taxon>
        <taxon>Bacillati</taxon>
        <taxon>Actinomycetota</taxon>
        <taxon>Actinomycetes</taxon>
        <taxon>Pseudonocardiales</taxon>
        <taxon>Pseudonocardiaceae</taxon>
        <taxon>Actinomycetospora</taxon>
    </lineage>
</organism>
<dbReference type="PROSITE" id="PS51186">
    <property type="entry name" value="GNAT"/>
    <property type="match status" value="1"/>
</dbReference>
<dbReference type="PANTHER" id="PTHR43877">
    <property type="entry name" value="AMINOALKYLPHOSPHONATE N-ACETYLTRANSFERASE-RELATED-RELATED"/>
    <property type="match status" value="1"/>
</dbReference>
<reference evidence="5" key="1">
    <citation type="journal article" date="2019" name="Int. J. Syst. Evol. Microbiol.">
        <title>The Global Catalogue of Microorganisms (GCM) 10K type strain sequencing project: providing services to taxonomists for standard genome sequencing and annotation.</title>
        <authorList>
            <consortium name="The Broad Institute Genomics Platform"/>
            <consortium name="The Broad Institute Genome Sequencing Center for Infectious Disease"/>
            <person name="Wu L."/>
            <person name="Ma J."/>
        </authorList>
    </citation>
    <scope>NUCLEOTIDE SEQUENCE [LARGE SCALE GENOMIC DNA]</scope>
    <source>
        <strain evidence="5">JCM 17979</strain>
    </source>
</reference>
<dbReference type="RefSeq" id="WP_345423233.1">
    <property type="nucleotide sequence ID" value="NZ_BAABHO010000063.1"/>
</dbReference>
<dbReference type="InterPro" id="IPR050832">
    <property type="entry name" value="Bact_Acetyltransf"/>
</dbReference>
<accession>A0ABP9CHE9</accession>
<keyword evidence="2" id="KW-0012">Acyltransferase</keyword>
<keyword evidence="5" id="KW-1185">Reference proteome</keyword>
<sequence length="173" mass="18401">MIVRRERPGDVADVRAVVTAAFAPDDGTQPVEPGLLDRLRTDPGWLPTFSLVAEEDREVVGHVVATRGWVGDVPALGLGPLAVRPDRQGRGTGRTLVHALVAAAEARDEVLVALLGDPGFYGRCGFRPSTDVGVAAPDESWGRYFQVRALTDAVPRGTFRYAAPFSSSSSSCS</sequence>